<feature type="repeat" description="Solcar" evidence="8">
    <location>
        <begin position="23"/>
        <end position="103"/>
    </location>
</feature>
<reference evidence="10" key="1">
    <citation type="submission" date="2014-11" db="EMBL/GenBank/DDBJ databases">
        <authorList>
            <person name="Otto D Thomas"/>
            <person name="Naeem Raeece"/>
        </authorList>
    </citation>
    <scope>NUCLEOTIDE SEQUENCE</scope>
</reference>
<evidence type="ECO:0000256" key="4">
    <source>
        <dbReference type="ARBA" id="ARBA00022692"/>
    </source>
</evidence>
<keyword evidence="6" id="KW-1133">Transmembrane helix</keyword>
<evidence type="ECO:0000256" key="8">
    <source>
        <dbReference type="PROSITE-ProRule" id="PRU00282"/>
    </source>
</evidence>
<name>A0A0G4H4I6_9ALVE</name>
<dbReference type="InterPro" id="IPR018108">
    <property type="entry name" value="MCP_transmembrane"/>
</dbReference>
<evidence type="ECO:0000313" key="10">
    <source>
        <dbReference type="EMBL" id="CEM38432.1"/>
    </source>
</evidence>
<accession>A0A0G4H4I6</accession>
<dbReference type="GO" id="GO:0016020">
    <property type="term" value="C:membrane"/>
    <property type="evidence" value="ECO:0007669"/>
    <property type="project" value="UniProtKB-SubCell"/>
</dbReference>
<keyword evidence="3 9" id="KW-0813">Transport</keyword>
<dbReference type="EMBL" id="CDMZ01001853">
    <property type="protein sequence ID" value="CEM38432.1"/>
    <property type="molecule type" value="Genomic_DNA"/>
</dbReference>
<organism evidence="10">
    <name type="scientific">Chromera velia CCMP2878</name>
    <dbReference type="NCBI Taxonomy" id="1169474"/>
    <lineage>
        <taxon>Eukaryota</taxon>
        <taxon>Sar</taxon>
        <taxon>Alveolata</taxon>
        <taxon>Colpodellida</taxon>
        <taxon>Chromeraceae</taxon>
        <taxon>Chromera</taxon>
    </lineage>
</organism>
<protein>
    <recommendedName>
        <fullName evidence="11">Mitochondrial carrier protein</fullName>
    </recommendedName>
</protein>
<dbReference type="SUPFAM" id="SSF103506">
    <property type="entry name" value="Mitochondrial carrier"/>
    <property type="match status" value="1"/>
</dbReference>
<dbReference type="PhylomeDB" id="A0A0G4H4I6"/>
<feature type="repeat" description="Solcar" evidence="8">
    <location>
        <begin position="169"/>
        <end position="254"/>
    </location>
</feature>
<dbReference type="AlphaFoldDB" id="A0A0G4H4I6"/>
<keyword evidence="7 8" id="KW-0472">Membrane</keyword>
<sequence length="256" mass="27585">MGNPVVDALFQEVGQVLGSPGTRYFLASALATVPMGVVKCPFEIVKQRQQVNDKGSTALQILQKILNKKSGWRGLFAGLDAQLLRDLPFNAIQLPLYETFRSEFGSLWSSFTVKGRLDVPIGLVKRIFVGDGSGVSAFPSPLGSAAQTQTGALVAAGAGQALQLQEQEQPLWLAAVAGFLAAALAALATQPLDTVKTREMTDEELENSSLLEAFRKVWVEEGWRSLFAGLAPRIALVSVGGSVYFYANEFAKAFFR</sequence>
<evidence type="ECO:0000256" key="9">
    <source>
        <dbReference type="RuleBase" id="RU000488"/>
    </source>
</evidence>
<evidence type="ECO:0000256" key="5">
    <source>
        <dbReference type="ARBA" id="ARBA00022737"/>
    </source>
</evidence>
<gene>
    <name evidence="10" type="ORF">Cvel_5665</name>
</gene>
<dbReference type="VEuPathDB" id="CryptoDB:Cvel_5665"/>
<comment type="similarity">
    <text evidence="2 9">Belongs to the mitochondrial carrier (TC 2.A.29) family.</text>
</comment>
<dbReference type="InterPro" id="IPR023395">
    <property type="entry name" value="MCP_dom_sf"/>
</dbReference>
<dbReference type="Gene3D" id="1.50.40.10">
    <property type="entry name" value="Mitochondrial carrier domain"/>
    <property type="match status" value="1"/>
</dbReference>
<evidence type="ECO:0000256" key="2">
    <source>
        <dbReference type="ARBA" id="ARBA00006375"/>
    </source>
</evidence>
<proteinExistence type="inferred from homology"/>
<evidence type="ECO:0008006" key="11">
    <source>
        <dbReference type="Google" id="ProtNLM"/>
    </source>
</evidence>
<keyword evidence="4 8" id="KW-0812">Transmembrane</keyword>
<dbReference type="Pfam" id="PF00153">
    <property type="entry name" value="Mito_carr"/>
    <property type="match status" value="2"/>
</dbReference>
<evidence type="ECO:0000256" key="1">
    <source>
        <dbReference type="ARBA" id="ARBA00004141"/>
    </source>
</evidence>
<evidence type="ECO:0000256" key="7">
    <source>
        <dbReference type="ARBA" id="ARBA00023136"/>
    </source>
</evidence>
<keyword evidence="5" id="KW-0677">Repeat</keyword>
<comment type="subcellular location">
    <subcellularLocation>
        <location evidence="1">Membrane</location>
        <topology evidence="1">Multi-pass membrane protein</topology>
    </subcellularLocation>
</comment>
<dbReference type="PANTHER" id="PTHR45667">
    <property type="entry name" value="S-ADENOSYLMETHIONINE MITOCHONDRIAL CARRIER PROTEIN"/>
    <property type="match status" value="1"/>
</dbReference>
<evidence type="ECO:0000256" key="6">
    <source>
        <dbReference type="ARBA" id="ARBA00022989"/>
    </source>
</evidence>
<evidence type="ECO:0000256" key="3">
    <source>
        <dbReference type="ARBA" id="ARBA00022448"/>
    </source>
</evidence>
<dbReference type="PROSITE" id="PS50920">
    <property type="entry name" value="SOLCAR"/>
    <property type="match status" value="2"/>
</dbReference>